<gene>
    <name evidence="1" type="ORF">K6T79_20055</name>
</gene>
<dbReference type="EMBL" id="JAYJJR010000016">
    <property type="protein sequence ID" value="MEB3023341.1"/>
    <property type="molecule type" value="Genomic_DNA"/>
</dbReference>
<evidence type="ECO:0000313" key="1">
    <source>
        <dbReference type="EMBL" id="MEB3023341.1"/>
    </source>
</evidence>
<protein>
    <submittedName>
        <fullName evidence="1">Uncharacterized protein</fullName>
    </submittedName>
</protein>
<accession>A0ABU5XMB1</accession>
<evidence type="ECO:0000313" key="2">
    <source>
        <dbReference type="Proteomes" id="UP001299596"/>
    </source>
</evidence>
<comment type="caution">
    <text evidence="1">The sequence shown here is derived from an EMBL/GenBank/DDBJ whole genome shotgun (WGS) entry which is preliminary data.</text>
</comment>
<name>A0ABU5XMB1_9MYCO</name>
<dbReference type="RefSeq" id="WP_329780579.1">
    <property type="nucleotide sequence ID" value="NZ_JAYJJR010000016.1"/>
</dbReference>
<proteinExistence type="predicted"/>
<organism evidence="1 2">
    <name type="scientific">[Mycobacterium] crassicus</name>
    <dbReference type="NCBI Taxonomy" id="2872309"/>
    <lineage>
        <taxon>Bacteria</taxon>
        <taxon>Bacillati</taxon>
        <taxon>Actinomycetota</taxon>
        <taxon>Actinomycetes</taxon>
        <taxon>Mycobacteriales</taxon>
        <taxon>Mycobacteriaceae</taxon>
        <taxon>Mycolicibacter</taxon>
    </lineage>
</organism>
<keyword evidence="2" id="KW-1185">Reference proteome</keyword>
<dbReference type="Proteomes" id="UP001299596">
    <property type="component" value="Unassembled WGS sequence"/>
</dbReference>
<reference evidence="1 2" key="1">
    <citation type="submission" date="2023-12" db="EMBL/GenBank/DDBJ databases">
        <title>Description of new species of Mycobacterium terrae complex isolated from sewage at the Sao Paulo Zoological Park Foundation in Brazil.</title>
        <authorList>
            <person name="Romagnoli C.L."/>
            <person name="Conceicao E.C."/>
            <person name="Machado E."/>
            <person name="Barreto L.B.P.F."/>
            <person name="Sharma A."/>
            <person name="Silva N.M."/>
            <person name="Marques L.E."/>
            <person name="Juliana M.A."/>
            <person name="Lourenco M.C.S."/>
            <person name="Digiampietri L.A."/>
            <person name="Suffys P.N."/>
            <person name="Viana-Niero C."/>
        </authorList>
    </citation>
    <scope>NUCLEOTIDE SEQUENCE [LARGE SCALE GENOMIC DNA]</scope>
    <source>
        <strain evidence="1 2">MYC098</strain>
    </source>
</reference>
<sequence length="95" mass="10533">MTIEQVRETGPHQILYRDSETGIAWIADGSTGLRYTVHPSIDASGSVQGMKSLGRWAHDARTVACDGFIYNIDELIVFDDNDRIVAAECHCNGRH</sequence>